<dbReference type="SUPFAM" id="SSF55797">
    <property type="entry name" value="PR-1-like"/>
    <property type="match status" value="1"/>
</dbReference>
<dbReference type="Proteomes" id="UP000265140">
    <property type="component" value="Chromosome 23"/>
</dbReference>
<dbReference type="CDD" id="cd05383">
    <property type="entry name" value="CAP_CRISP"/>
    <property type="match status" value="1"/>
</dbReference>
<name>A0A3P8YYP9_ESOLU</name>
<keyword evidence="6" id="KW-1185">Reference proteome</keyword>
<dbReference type="InterPro" id="IPR035940">
    <property type="entry name" value="CAP_sf"/>
</dbReference>
<evidence type="ECO:0000256" key="2">
    <source>
        <dbReference type="ARBA" id="ARBA00023157"/>
    </source>
</evidence>
<dbReference type="GO" id="GO:0005576">
    <property type="term" value="C:extracellular region"/>
    <property type="evidence" value="ECO:0007669"/>
    <property type="project" value="InterPro"/>
</dbReference>
<keyword evidence="3" id="KW-0732">Signal</keyword>
<dbReference type="Gene3D" id="3.40.33.10">
    <property type="entry name" value="CAP"/>
    <property type="match status" value="1"/>
</dbReference>
<comment type="similarity">
    <text evidence="1">Belongs to the CRISP family.</text>
</comment>
<dbReference type="InterPro" id="IPR014044">
    <property type="entry name" value="CAP_dom"/>
</dbReference>
<feature type="signal peptide" evidence="3">
    <location>
        <begin position="1"/>
        <end position="24"/>
    </location>
</feature>
<evidence type="ECO:0000256" key="1">
    <source>
        <dbReference type="ARBA" id="ARBA00009923"/>
    </source>
</evidence>
<dbReference type="PROSITE" id="PS01010">
    <property type="entry name" value="CRISP_2"/>
    <property type="match status" value="1"/>
</dbReference>
<dbReference type="InterPro" id="IPR034117">
    <property type="entry name" value="SCP_CRISP"/>
</dbReference>
<feature type="domain" description="SCP" evidence="4">
    <location>
        <begin position="32"/>
        <end position="174"/>
    </location>
</feature>
<dbReference type="InterPro" id="IPR001283">
    <property type="entry name" value="CRISP-related"/>
</dbReference>
<dbReference type="OMA" id="ENSSAKW"/>
<protein>
    <recommendedName>
        <fullName evidence="4">SCP domain-containing protein</fullName>
    </recommendedName>
</protein>
<sequence length="206" mass="22798">MATITLFISVVGLLALLKPYCSLADTNTRNPAVQKEIVDLHNDLRRAVQPPARDMLQMSWNREAAANAQKWANRCIPGHSPPDQRRIRTSGCGENLFMSTNERPWTSAIQSWHSEVKDYNYDSNRSLNGKVVGHYTQVVWATSKEIGCGVAHCPNSVWKYIYVCQYCPPGNYIGEKPYKAGSRCADCPNNCQGGLCQSSTGGTGIL</sequence>
<feature type="chain" id="PRO_5044249726" description="SCP domain-containing protein" evidence="3">
    <location>
        <begin position="25"/>
        <end position="206"/>
    </location>
</feature>
<reference evidence="5" key="3">
    <citation type="submission" date="2025-08" db="UniProtKB">
        <authorList>
            <consortium name="Ensembl"/>
        </authorList>
    </citation>
    <scope>IDENTIFICATION</scope>
</reference>
<evidence type="ECO:0000259" key="4">
    <source>
        <dbReference type="SMART" id="SM00198"/>
    </source>
</evidence>
<dbReference type="Bgee" id="ENSELUG00000020741">
    <property type="expression patterns" value="Expressed in mesonephros and 14 other cell types or tissues"/>
</dbReference>
<dbReference type="InParanoid" id="A0A3P8YYP9"/>
<evidence type="ECO:0000313" key="6">
    <source>
        <dbReference type="Proteomes" id="UP000265140"/>
    </source>
</evidence>
<organism evidence="5 6">
    <name type="scientific">Esox lucius</name>
    <name type="common">Northern pike</name>
    <dbReference type="NCBI Taxonomy" id="8010"/>
    <lineage>
        <taxon>Eukaryota</taxon>
        <taxon>Metazoa</taxon>
        <taxon>Chordata</taxon>
        <taxon>Craniata</taxon>
        <taxon>Vertebrata</taxon>
        <taxon>Euteleostomi</taxon>
        <taxon>Actinopterygii</taxon>
        <taxon>Neopterygii</taxon>
        <taxon>Teleostei</taxon>
        <taxon>Protacanthopterygii</taxon>
        <taxon>Esociformes</taxon>
        <taxon>Esocidae</taxon>
        <taxon>Esox</taxon>
    </lineage>
</organism>
<dbReference type="SMART" id="SM00198">
    <property type="entry name" value="SCP"/>
    <property type="match status" value="1"/>
</dbReference>
<dbReference type="AlphaFoldDB" id="A0A3P8YYP9"/>
<proteinExistence type="inferred from homology"/>
<reference evidence="5" key="4">
    <citation type="submission" date="2025-09" db="UniProtKB">
        <authorList>
            <consortium name="Ensembl"/>
        </authorList>
    </citation>
    <scope>IDENTIFICATION</scope>
</reference>
<reference evidence="5" key="2">
    <citation type="submission" date="2020-02" db="EMBL/GenBank/DDBJ databases">
        <title>Esox lucius (northern pike) genome, fEsoLuc1, primary haplotype.</title>
        <authorList>
            <person name="Myers G."/>
            <person name="Karagic N."/>
            <person name="Meyer A."/>
            <person name="Pippel M."/>
            <person name="Reichard M."/>
            <person name="Winkler S."/>
            <person name="Tracey A."/>
            <person name="Sims Y."/>
            <person name="Howe K."/>
            <person name="Rhie A."/>
            <person name="Formenti G."/>
            <person name="Durbin R."/>
            <person name="Fedrigo O."/>
            <person name="Jarvis E.D."/>
        </authorList>
    </citation>
    <scope>NUCLEOTIDE SEQUENCE [LARGE SCALE GENOMIC DNA]</scope>
</reference>
<keyword evidence="2" id="KW-1015">Disulfide bond</keyword>
<dbReference type="FunFam" id="3.40.33.10:FF:000005">
    <property type="entry name" value="Cysteine-rich secretory protein 2"/>
    <property type="match status" value="1"/>
</dbReference>
<accession>A0A3P8YYP9</accession>
<dbReference type="Pfam" id="PF00188">
    <property type="entry name" value="CAP"/>
    <property type="match status" value="1"/>
</dbReference>
<dbReference type="PANTHER" id="PTHR10334">
    <property type="entry name" value="CYSTEINE-RICH SECRETORY PROTEIN-RELATED"/>
    <property type="match status" value="1"/>
</dbReference>
<dbReference type="GeneTree" id="ENSGT00940000156439"/>
<reference evidence="6" key="1">
    <citation type="journal article" date="2014" name="PLoS ONE">
        <title>The genome and linkage map of the northern pike (Esox lucius): conserved synteny revealed between the salmonid sister group and the Neoteleostei.</title>
        <authorList>
            <person name="Rondeau E.B."/>
            <person name="Minkley D.R."/>
            <person name="Leong J.S."/>
            <person name="Messmer A.M."/>
            <person name="Jantzen J.R."/>
            <person name="von Schalburg K.R."/>
            <person name="Lemon C."/>
            <person name="Bird N.H."/>
            <person name="Koop B.F."/>
        </authorList>
    </citation>
    <scope>NUCLEOTIDE SEQUENCE</scope>
</reference>
<evidence type="ECO:0000313" key="5">
    <source>
        <dbReference type="Ensembl" id="ENSELUP00000021694.3"/>
    </source>
</evidence>
<dbReference type="PRINTS" id="PR00837">
    <property type="entry name" value="V5TPXLIKE"/>
</dbReference>
<dbReference type="Ensembl" id="ENSELUT00000032443.3">
    <property type="protein sequence ID" value="ENSELUP00000021694.3"/>
    <property type="gene ID" value="ENSELUG00000020741.3"/>
</dbReference>
<dbReference type="InterPro" id="IPR018244">
    <property type="entry name" value="Allrgn_V5/Tpx1_CS"/>
</dbReference>
<dbReference type="PROSITE" id="PS01009">
    <property type="entry name" value="CRISP_1"/>
    <property type="match status" value="1"/>
</dbReference>
<evidence type="ECO:0000256" key="3">
    <source>
        <dbReference type="SAM" id="SignalP"/>
    </source>
</evidence>